<feature type="region of interest" description="Disordered" evidence="1">
    <location>
        <begin position="109"/>
        <end position="144"/>
    </location>
</feature>
<name>A0A6J4NNV0_9PSEU</name>
<dbReference type="EMBL" id="CADCUS010000147">
    <property type="protein sequence ID" value="CAA9393155.1"/>
    <property type="molecule type" value="Genomic_DNA"/>
</dbReference>
<feature type="compositionally biased region" description="Polar residues" evidence="1">
    <location>
        <begin position="109"/>
        <end position="120"/>
    </location>
</feature>
<protein>
    <submittedName>
        <fullName evidence="2">Uncharacterized protein</fullName>
    </submittedName>
</protein>
<feature type="region of interest" description="Disordered" evidence="1">
    <location>
        <begin position="20"/>
        <end position="91"/>
    </location>
</feature>
<gene>
    <name evidence="2" type="ORF">AVDCRST_MAG66-987</name>
</gene>
<organism evidence="2">
    <name type="scientific">uncultured Pseudonocardia sp</name>
    <dbReference type="NCBI Taxonomy" id="211455"/>
    <lineage>
        <taxon>Bacteria</taxon>
        <taxon>Bacillati</taxon>
        <taxon>Actinomycetota</taxon>
        <taxon>Actinomycetes</taxon>
        <taxon>Pseudonocardiales</taxon>
        <taxon>Pseudonocardiaceae</taxon>
        <taxon>Pseudonocardia</taxon>
        <taxon>environmental samples</taxon>
    </lineage>
</organism>
<proteinExistence type="predicted"/>
<feature type="compositionally biased region" description="Polar residues" evidence="1">
    <location>
        <begin position="20"/>
        <end position="31"/>
    </location>
</feature>
<dbReference type="AlphaFoldDB" id="A0A6J4NNV0"/>
<accession>A0A6J4NNV0</accession>
<evidence type="ECO:0000256" key="1">
    <source>
        <dbReference type="SAM" id="MobiDB-lite"/>
    </source>
</evidence>
<sequence length="144" mass="15537">MNLAESSMLKSPLVSNVVTSAVDSNSGSPVNDTPEVSEPAATSHRPRPGREQVGAGDLGRGEPLHGGLDIWPHRQNPHLLAGPAPPELPVRGRRMHHVRDAVRREANHYGSTWTTSTGSFLNRDKTGMPGAPKGSRHPRWLRPG</sequence>
<evidence type="ECO:0000313" key="2">
    <source>
        <dbReference type="EMBL" id="CAA9393155.1"/>
    </source>
</evidence>
<reference evidence="2" key="1">
    <citation type="submission" date="2020-02" db="EMBL/GenBank/DDBJ databases">
        <authorList>
            <person name="Meier V. D."/>
        </authorList>
    </citation>
    <scope>NUCLEOTIDE SEQUENCE</scope>
    <source>
        <strain evidence="2">AVDCRST_MAG66</strain>
    </source>
</reference>
<feature type="compositionally biased region" description="Basic residues" evidence="1">
    <location>
        <begin position="134"/>
        <end position="144"/>
    </location>
</feature>